<proteinExistence type="inferred from homology"/>
<comment type="similarity">
    <text evidence="1">Belongs to the GMC oxidoreductase family.</text>
</comment>
<name>A0AAN6Y597_9PEZI</name>
<feature type="active site" description="Proton acceptor" evidence="2">
    <location>
        <position position="621"/>
    </location>
</feature>
<dbReference type="PIRSF" id="PIRSF000137">
    <property type="entry name" value="Alcohol_oxidase"/>
    <property type="match status" value="1"/>
</dbReference>
<comment type="cofactor">
    <cofactor evidence="3">
        <name>FAD</name>
        <dbReference type="ChEBI" id="CHEBI:57692"/>
    </cofactor>
</comment>
<comment type="caution">
    <text evidence="5">The sequence shown here is derived from an EMBL/GenBank/DDBJ whole genome shotgun (WGS) entry which is preliminary data.</text>
</comment>
<evidence type="ECO:0000313" key="5">
    <source>
        <dbReference type="EMBL" id="KAK4211606.1"/>
    </source>
</evidence>
<dbReference type="PROSITE" id="PS00624">
    <property type="entry name" value="GMC_OXRED_2"/>
    <property type="match status" value="1"/>
</dbReference>
<reference evidence="5" key="1">
    <citation type="journal article" date="2023" name="Mol. Phylogenet. Evol.">
        <title>Genome-scale phylogeny and comparative genomics of the fungal order Sordariales.</title>
        <authorList>
            <person name="Hensen N."/>
            <person name="Bonometti L."/>
            <person name="Westerberg I."/>
            <person name="Brannstrom I.O."/>
            <person name="Guillou S."/>
            <person name="Cros-Aarteil S."/>
            <person name="Calhoun S."/>
            <person name="Haridas S."/>
            <person name="Kuo A."/>
            <person name="Mondo S."/>
            <person name="Pangilinan J."/>
            <person name="Riley R."/>
            <person name="LaButti K."/>
            <person name="Andreopoulos B."/>
            <person name="Lipzen A."/>
            <person name="Chen C."/>
            <person name="Yan M."/>
            <person name="Daum C."/>
            <person name="Ng V."/>
            <person name="Clum A."/>
            <person name="Steindorff A."/>
            <person name="Ohm R.A."/>
            <person name="Martin F."/>
            <person name="Silar P."/>
            <person name="Natvig D.O."/>
            <person name="Lalanne C."/>
            <person name="Gautier V."/>
            <person name="Ament-Velasquez S.L."/>
            <person name="Kruys A."/>
            <person name="Hutchinson M.I."/>
            <person name="Powell A.J."/>
            <person name="Barry K."/>
            <person name="Miller A.N."/>
            <person name="Grigoriev I.V."/>
            <person name="Debuchy R."/>
            <person name="Gladieux P."/>
            <person name="Hiltunen Thoren M."/>
            <person name="Johannesson H."/>
        </authorList>
    </citation>
    <scope>NUCLEOTIDE SEQUENCE</scope>
    <source>
        <strain evidence="5">PSN293</strain>
    </source>
</reference>
<dbReference type="GO" id="GO:0016614">
    <property type="term" value="F:oxidoreductase activity, acting on CH-OH group of donors"/>
    <property type="evidence" value="ECO:0007669"/>
    <property type="project" value="InterPro"/>
</dbReference>
<keyword evidence="3" id="KW-0285">Flavoprotein</keyword>
<dbReference type="Gene3D" id="3.50.50.60">
    <property type="entry name" value="FAD/NAD(P)-binding domain"/>
    <property type="match status" value="2"/>
</dbReference>
<dbReference type="AlphaFoldDB" id="A0AAN6Y597"/>
<evidence type="ECO:0000259" key="4">
    <source>
        <dbReference type="PROSITE" id="PS00624"/>
    </source>
</evidence>
<protein>
    <submittedName>
        <fullName evidence="5">Alcohol oxidase</fullName>
    </submittedName>
</protein>
<dbReference type="Pfam" id="PF05199">
    <property type="entry name" value="GMC_oxred_C"/>
    <property type="match status" value="1"/>
</dbReference>
<dbReference type="SUPFAM" id="SSF51905">
    <property type="entry name" value="FAD/NAD(P)-binding domain"/>
    <property type="match status" value="1"/>
</dbReference>
<keyword evidence="6" id="KW-1185">Reference proteome</keyword>
<dbReference type="InterPro" id="IPR012132">
    <property type="entry name" value="GMC_OxRdtase"/>
</dbReference>
<evidence type="ECO:0000256" key="2">
    <source>
        <dbReference type="PIRSR" id="PIRSR000137-1"/>
    </source>
</evidence>
<dbReference type="InterPro" id="IPR036188">
    <property type="entry name" value="FAD/NAD-bd_sf"/>
</dbReference>
<gene>
    <name evidence="5" type="ORF">QBC37DRAFT_426670</name>
</gene>
<dbReference type="InterPro" id="IPR007867">
    <property type="entry name" value="GMC_OxRtase_C"/>
</dbReference>
<dbReference type="InterPro" id="IPR000172">
    <property type="entry name" value="GMC_OxRdtase_N"/>
</dbReference>
<dbReference type="GO" id="GO:0050660">
    <property type="term" value="F:flavin adenine dinucleotide binding"/>
    <property type="evidence" value="ECO:0007669"/>
    <property type="project" value="InterPro"/>
</dbReference>
<sequence>MWPFTPSYPELLADDVDGKTYDYIIVGGGTSGCVLASRLSEDPSVSILVLEKGSVRDNFLSRIPLLSQNFRFPLLQSVSRLSEPIDGFHGRRARVWAAEGMGGASRVNAMLFTRGVPGGYNQWAEGFGLTDWSWDKVEPYFRKSENAYGRPGAGEYRGYSGPVENRPARLVVPSVGYTEKAAEAVGLPVVMDGNDPKASAQGIVNLDTAVNAKGQRVSSYGAWLSSRVANERRSHLSVCTRVVASKLIVGGGSSRVKGVQFRRVEDKTREPREFYVKARREVVIASGTLCSPQLLLLSGIGPREAIEPLGIPLVKEAPAVGRNLCDHVSVPICTEVPQKDTIHTIESPLVFIWNLLLYVLLGTGILAESSTARSIFVRSKTIDDETLVVKRRDENGEDTMDASSPRNVPNVEVMVIPLTGLIDMIPGQSLFTWYATVVQPFSRGTVELASKNPLHHPRMNHPLLRDTRDLKTMHKAVRFTMRLAEEFQAAYPHPAPLRFAPGMDLKVLDKLYSRENNITGVNIPELKPATAPVDKVGSAMSKKEAEKVKKGSKELSWRTATDDEIDMYIRRAAVSCFHVTSTCRMSLSPEDGVVDQRLKVHGFENLRVADASVFPMVTSAHTMAPTIMVAERCADFLKEDWSERKGQ</sequence>
<feature type="active site" description="Proton donor" evidence="2">
    <location>
        <position position="578"/>
    </location>
</feature>
<accession>A0AAN6Y597</accession>
<reference evidence="5" key="2">
    <citation type="submission" date="2023-05" db="EMBL/GenBank/DDBJ databases">
        <authorList>
            <consortium name="Lawrence Berkeley National Laboratory"/>
            <person name="Steindorff A."/>
            <person name="Hensen N."/>
            <person name="Bonometti L."/>
            <person name="Westerberg I."/>
            <person name="Brannstrom I.O."/>
            <person name="Guillou S."/>
            <person name="Cros-Aarteil S."/>
            <person name="Calhoun S."/>
            <person name="Haridas S."/>
            <person name="Kuo A."/>
            <person name="Mondo S."/>
            <person name="Pangilinan J."/>
            <person name="Riley R."/>
            <person name="Labutti K."/>
            <person name="Andreopoulos B."/>
            <person name="Lipzen A."/>
            <person name="Chen C."/>
            <person name="Yanf M."/>
            <person name="Daum C."/>
            <person name="Ng V."/>
            <person name="Clum A."/>
            <person name="Ohm R."/>
            <person name="Martin F."/>
            <person name="Silar P."/>
            <person name="Natvig D."/>
            <person name="Lalanne C."/>
            <person name="Gautier V."/>
            <person name="Ament-Velasquez S.L."/>
            <person name="Kruys A."/>
            <person name="Hutchinson M.I."/>
            <person name="Powell A.J."/>
            <person name="Barry K."/>
            <person name="Miller A.N."/>
            <person name="Grigoriev I.V."/>
            <person name="Debuchy R."/>
            <person name="Gladieux P."/>
            <person name="Thoren M.H."/>
            <person name="Johannesson H."/>
        </authorList>
    </citation>
    <scope>NUCLEOTIDE SEQUENCE</scope>
    <source>
        <strain evidence="5">PSN293</strain>
    </source>
</reference>
<organism evidence="5 6">
    <name type="scientific">Rhypophila decipiens</name>
    <dbReference type="NCBI Taxonomy" id="261697"/>
    <lineage>
        <taxon>Eukaryota</taxon>
        <taxon>Fungi</taxon>
        <taxon>Dikarya</taxon>
        <taxon>Ascomycota</taxon>
        <taxon>Pezizomycotina</taxon>
        <taxon>Sordariomycetes</taxon>
        <taxon>Sordariomycetidae</taxon>
        <taxon>Sordariales</taxon>
        <taxon>Naviculisporaceae</taxon>
        <taxon>Rhypophila</taxon>
    </lineage>
</organism>
<evidence type="ECO:0000256" key="3">
    <source>
        <dbReference type="PIRSR" id="PIRSR000137-2"/>
    </source>
</evidence>
<feature type="domain" description="Glucose-methanol-choline oxidoreductase N-terminal" evidence="4">
    <location>
        <begin position="287"/>
        <end position="301"/>
    </location>
</feature>
<dbReference type="SUPFAM" id="SSF54373">
    <property type="entry name" value="FAD-linked reductases, C-terminal domain"/>
    <property type="match status" value="1"/>
</dbReference>
<dbReference type="Proteomes" id="UP001301769">
    <property type="component" value="Unassembled WGS sequence"/>
</dbReference>
<dbReference type="EMBL" id="MU858145">
    <property type="protein sequence ID" value="KAK4211606.1"/>
    <property type="molecule type" value="Genomic_DNA"/>
</dbReference>
<dbReference type="Pfam" id="PF00732">
    <property type="entry name" value="GMC_oxred_N"/>
    <property type="match status" value="1"/>
</dbReference>
<dbReference type="PANTHER" id="PTHR11552:SF219">
    <property type="entry name" value="GLUCOSE-METHANOL-CHOLINE OXIDOREDUCTASE N-TERMINAL DOMAIN-CONTAINING PROTEIN"/>
    <property type="match status" value="1"/>
</dbReference>
<evidence type="ECO:0000256" key="1">
    <source>
        <dbReference type="ARBA" id="ARBA00010790"/>
    </source>
</evidence>
<dbReference type="Gene3D" id="3.30.560.10">
    <property type="entry name" value="Glucose Oxidase, domain 3"/>
    <property type="match status" value="2"/>
</dbReference>
<feature type="binding site" evidence="3">
    <location>
        <begin position="30"/>
        <end position="31"/>
    </location>
    <ligand>
        <name>FAD</name>
        <dbReference type="ChEBI" id="CHEBI:57692"/>
    </ligand>
</feature>
<evidence type="ECO:0000313" key="6">
    <source>
        <dbReference type="Proteomes" id="UP001301769"/>
    </source>
</evidence>
<dbReference type="PANTHER" id="PTHR11552">
    <property type="entry name" value="GLUCOSE-METHANOL-CHOLINE GMC OXIDOREDUCTASE"/>
    <property type="match status" value="1"/>
</dbReference>
<keyword evidence="3" id="KW-0274">FAD</keyword>